<dbReference type="PANTHER" id="PTHR31528:SF3">
    <property type="entry name" value="THIAMINE BIOSYNTHESIS PROTEIN HI_0357-RELATED"/>
    <property type="match status" value="1"/>
</dbReference>
<comment type="caution">
    <text evidence="4">The sequence shown here is derived from an EMBL/GenBank/DDBJ whole genome shotgun (WGS) entry which is preliminary data.</text>
</comment>
<gene>
    <name evidence="3" type="ORF">BAG01nite_24140</name>
    <name evidence="4" type="ORF">EB820_08795</name>
</gene>
<evidence type="ECO:0000256" key="1">
    <source>
        <dbReference type="SAM" id="SignalP"/>
    </source>
</evidence>
<name>A0A3M8B0B2_9BACL</name>
<dbReference type="EMBL" id="RHHN01000027">
    <property type="protein sequence ID" value="RNB56740.1"/>
    <property type="molecule type" value="Genomic_DNA"/>
</dbReference>
<protein>
    <submittedName>
        <fullName evidence="4">ABC transporter substrate-binding protein</fullName>
    </submittedName>
</protein>
<dbReference type="PROSITE" id="PS51257">
    <property type="entry name" value="PROKAR_LIPOPROTEIN"/>
    <property type="match status" value="1"/>
</dbReference>
<evidence type="ECO:0000313" key="3">
    <source>
        <dbReference type="EMBL" id="GED26312.1"/>
    </source>
</evidence>
<feature type="signal peptide" evidence="1">
    <location>
        <begin position="1"/>
        <end position="30"/>
    </location>
</feature>
<dbReference type="SUPFAM" id="SSF53850">
    <property type="entry name" value="Periplasmic binding protein-like II"/>
    <property type="match status" value="1"/>
</dbReference>
<dbReference type="Proteomes" id="UP000317180">
    <property type="component" value="Unassembled WGS sequence"/>
</dbReference>
<feature type="chain" id="PRO_5018261114" evidence="1">
    <location>
        <begin position="31"/>
        <end position="346"/>
    </location>
</feature>
<dbReference type="GeneID" id="82811534"/>
<feature type="domain" description="SsuA/THI5-like" evidence="2">
    <location>
        <begin position="59"/>
        <end position="273"/>
    </location>
</feature>
<evidence type="ECO:0000313" key="5">
    <source>
        <dbReference type="Proteomes" id="UP000276178"/>
    </source>
</evidence>
<dbReference type="OrthoDB" id="9815602at2"/>
<proteinExistence type="predicted"/>
<keyword evidence="6" id="KW-1185">Reference proteome</keyword>
<dbReference type="InterPro" id="IPR027939">
    <property type="entry name" value="NMT1/THI5"/>
</dbReference>
<evidence type="ECO:0000313" key="6">
    <source>
        <dbReference type="Proteomes" id="UP000317180"/>
    </source>
</evidence>
<dbReference type="RefSeq" id="WP_122952746.1">
    <property type="nucleotide sequence ID" value="NZ_BJOD01000022.1"/>
</dbReference>
<dbReference type="GO" id="GO:0009228">
    <property type="term" value="P:thiamine biosynthetic process"/>
    <property type="evidence" value="ECO:0007669"/>
    <property type="project" value="InterPro"/>
</dbReference>
<evidence type="ECO:0000259" key="2">
    <source>
        <dbReference type="Pfam" id="PF09084"/>
    </source>
</evidence>
<accession>A0A3M8B0B2</accession>
<keyword evidence="1" id="KW-0732">Signal</keyword>
<reference evidence="3 6" key="2">
    <citation type="submission" date="2019-06" db="EMBL/GenBank/DDBJ databases">
        <title>Whole genome shotgun sequence of Brevibacillus agri NBRC 15538.</title>
        <authorList>
            <person name="Hosoyama A."/>
            <person name="Uohara A."/>
            <person name="Ohji S."/>
            <person name="Ichikawa N."/>
        </authorList>
    </citation>
    <scope>NUCLEOTIDE SEQUENCE [LARGE SCALE GENOMIC DNA]</scope>
    <source>
        <strain evidence="3 6">NBRC 15538</strain>
    </source>
</reference>
<dbReference type="AlphaFoldDB" id="A0A3M8B0B2"/>
<dbReference type="Pfam" id="PF09084">
    <property type="entry name" value="NMT1"/>
    <property type="match status" value="1"/>
</dbReference>
<reference evidence="4 5" key="1">
    <citation type="submission" date="2018-10" db="EMBL/GenBank/DDBJ databases">
        <title>Phylogenomics of Brevibacillus.</title>
        <authorList>
            <person name="Dunlap C."/>
        </authorList>
    </citation>
    <scope>NUCLEOTIDE SEQUENCE [LARGE SCALE GENOMIC DNA]</scope>
    <source>
        <strain evidence="4 5">NRRL NRS 1219</strain>
    </source>
</reference>
<dbReference type="EMBL" id="BJOD01000022">
    <property type="protein sequence ID" value="GED26312.1"/>
    <property type="molecule type" value="Genomic_DNA"/>
</dbReference>
<dbReference type="Gene3D" id="3.40.190.10">
    <property type="entry name" value="Periplasmic binding protein-like II"/>
    <property type="match status" value="2"/>
</dbReference>
<dbReference type="PANTHER" id="PTHR31528">
    <property type="entry name" value="4-AMINO-5-HYDROXYMETHYL-2-METHYLPYRIMIDINE PHOSPHATE SYNTHASE THI11-RELATED"/>
    <property type="match status" value="1"/>
</dbReference>
<dbReference type="Proteomes" id="UP000276178">
    <property type="component" value="Unassembled WGS sequence"/>
</dbReference>
<evidence type="ECO:0000313" key="4">
    <source>
        <dbReference type="EMBL" id="RNB56740.1"/>
    </source>
</evidence>
<sequence length="346" mass="37485">MKPMSNKWTKVILALTLATGLAACGNQSGAGTTAPQTPAPAEKAAEPAELTIALDWYPNAVHSFLYAAEEQGFFKEENLKVNLQMPSDSNDPLKMAAAGKVDLAISYQPQLVQARAEGIPVVAVAALVRHPLNVIMTRKDGDIDSPQKLAGKNIGYPSIPLDESIVRQVVKHAGADDSGLSFTDIGFDIVPALTAKKVDAVVGGYINHEQLILEKNGIPVHVIKPSDSGVPDYYELVLATSDETLGKKQQAVEGFLRAIAKGQDYVKNNKEKALDLLLAKQAAEFPLEKDIETKSLDILIPLMDAGDKPFGSMTAESWQTLIDWMKQEKLITTDVKVEDIMRDLVK</sequence>
<organism evidence="4 5">
    <name type="scientific">Brevibacillus agri</name>
    <dbReference type="NCBI Taxonomy" id="51101"/>
    <lineage>
        <taxon>Bacteria</taxon>
        <taxon>Bacillati</taxon>
        <taxon>Bacillota</taxon>
        <taxon>Bacilli</taxon>
        <taxon>Bacillales</taxon>
        <taxon>Paenibacillaceae</taxon>
        <taxon>Brevibacillus</taxon>
    </lineage>
</organism>
<dbReference type="InterPro" id="IPR015168">
    <property type="entry name" value="SsuA/THI5"/>
</dbReference>